<dbReference type="PRINTS" id="PR00413">
    <property type="entry name" value="HADHALOGNASE"/>
</dbReference>
<dbReference type="RefSeq" id="WP_079914864.1">
    <property type="nucleotide sequence ID" value="NZ_BAABJG010000010.1"/>
</dbReference>
<dbReference type="GO" id="GO:0016787">
    <property type="term" value="F:hydrolase activity"/>
    <property type="evidence" value="ECO:0007669"/>
    <property type="project" value="UniProtKB-KW"/>
</dbReference>
<evidence type="ECO:0000313" key="5">
    <source>
        <dbReference type="Proteomes" id="UP001597180"/>
    </source>
</evidence>
<dbReference type="SFLD" id="SFLDS00003">
    <property type="entry name" value="Haloacid_Dehalogenase"/>
    <property type="match status" value="1"/>
</dbReference>
<evidence type="ECO:0000313" key="4">
    <source>
        <dbReference type="EMBL" id="MFD1224650.1"/>
    </source>
</evidence>
<dbReference type="Gene3D" id="3.40.50.1000">
    <property type="entry name" value="HAD superfamily/HAD-like"/>
    <property type="match status" value="1"/>
</dbReference>
<dbReference type="PANTHER" id="PTHR46470:SF4">
    <property type="entry name" value="5-AMINO-6-(5-PHOSPHO-D-RIBITYLAMINO)URACIL PHOSPHATASE YIGB"/>
    <property type="match status" value="1"/>
</dbReference>
<dbReference type="InterPro" id="IPR006439">
    <property type="entry name" value="HAD-SF_hydro_IA"/>
</dbReference>
<reference evidence="5" key="1">
    <citation type="journal article" date="2019" name="Int. J. Syst. Evol. Microbiol.">
        <title>The Global Catalogue of Microorganisms (GCM) 10K type strain sequencing project: providing services to taxonomists for standard genome sequencing and annotation.</title>
        <authorList>
            <consortium name="The Broad Institute Genomics Platform"/>
            <consortium name="The Broad Institute Genome Sequencing Center for Infectious Disease"/>
            <person name="Wu L."/>
            <person name="Ma J."/>
        </authorList>
    </citation>
    <scope>NUCLEOTIDE SEQUENCE [LARGE SCALE GENOMIC DNA]</scope>
    <source>
        <strain evidence="5">CCUG 53270</strain>
    </source>
</reference>
<dbReference type="SUPFAM" id="SSF56784">
    <property type="entry name" value="HAD-like"/>
    <property type="match status" value="1"/>
</dbReference>
<dbReference type="PANTHER" id="PTHR46470">
    <property type="entry name" value="N-ACYLNEURAMINATE-9-PHOSPHATASE"/>
    <property type="match status" value="1"/>
</dbReference>
<dbReference type="Proteomes" id="UP001597180">
    <property type="component" value="Unassembled WGS sequence"/>
</dbReference>
<keyword evidence="3" id="KW-0460">Magnesium</keyword>
<dbReference type="Gene3D" id="1.20.120.710">
    <property type="entry name" value="Haloacid dehalogenase hydrolase-like domain"/>
    <property type="match status" value="1"/>
</dbReference>
<dbReference type="NCBIfam" id="TIGR01509">
    <property type="entry name" value="HAD-SF-IA-v3"/>
    <property type="match status" value="1"/>
</dbReference>
<comment type="cofactor">
    <cofactor evidence="1">
        <name>Mg(2+)</name>
        <dbReference type="ChEBI" id="CHEBI:18420"/>
    </cofactor>
</comment>
<dbReference type="InterPro" id="IPR051400">
    <property type="entry name" value="HAD-like_hydrolase"/>
</dbReference>
<keyword evidence="2 4" id="KW-0378">Hydrolase</keyword>
<dbReference type="InterPro" id="IPR023214">
    <property type="entry name" value="HAD_sf"/>
</dbReference>
<keyword evidence="5" id="KW-1185">Reference proteome</keyword>
<evidence type="ECO:0000256" key="3">
    <source>
        <dbReference type="ARBA" id="ARBA00022842"/>
    </source>
</evidence>
<dbReference type="NCBIfam" id="TIGR01549">
    <property type="entry name" value="HAD-SF-IA-v1"/>
    <property type="match status" value="1"/>
</dbReference>
<dbReference type="SFLD" id="SFLDG01129">
    <property type="entry name" value="C1.5:_HAD__Beta-PGM__Phosphata"/>
    <property type="match status" value="1"/>
</dbReference>
<sequence>MPKAILLDMDDTILSYDHGVDTDSCWRRSFGSNPGCDPEDLLAEIKAAARWYWSDPERHRIGRLDLYKARQDIVGMAMKKLDVENAPLVDTIAHTYGEERDKCVALFPDSIATIQALRQKGIKLALLTNGNAKPQWAKIHRFELAPLFDCVLVEGEFGIGKPDERIYLHALERLEVTAEEAWMVGDNFEWEVAAPQRLGIRGIWLDHKGAGVPAGATAVPHRILKSLGELLTMV</sequence>
<name>A0ABW3UYC8_9BACL</name>
<proteinExistence type="predicted"/>
<gene>
    <name evidence="4" type="ORF">ACFQ4B_31530</name>
</gene>
<accession>A0ABW3UYC8</accession>
<evidence type="ECO:0000256" key="2">
    <source>
        <dbReference type="ARBA" id="ARBA00022801"/>
    </source>
</evidence>
<protein>
    <submittedName>
        <fullName evidence="4">HAD family hydrolase</fullName>
        <ecNumber evidence="4">3.1.3.-</ecNumber>
    </submittedName>
</protein>
<comment type="caution">
    <text evidence="4">The sequence shown here is derived from an EMBL/GenBank/DDBJ whole genome shotgun (WGS) entry which is preliminary data.</text>
</comment>
<dbReference type="InterPro" id="IPR036412">
    <property type="entry name" value="HAD-like_sf"/>
</dbReference>
<evidence type="ECO:0000256" key="1">
    <source>
        <dbReference type="ARBA" id="ARBA00001946"/>
    </source>
</evidence>
<dbReference type="Pfam" id="PF00702">
    <property type="entry name" value="Hydrolase"/>
    <property type="match status" value="1"/>
</dbReference>
<organism evidence="4 5">
    <name type="scientific">Paenibacillus vulneris</name>
    <dbReference type="NCBI Taxonomy" id="1133364"/>
    <lineage>
        <taxon>Bacteria</taxon>
        <taxon>Bacillati</taxon>
        <taxon>Bacillota</taxon>
        <taxon>Bacilli</taxon>
        <taxon>Bacillales</taxon>
        <taxon>Paenibacillaceae</taxon>
        <taxon>Paenibacillus</taxon>
    </lineage>
</organism>
<dbReference type="EC" id="3.1.3.-" evidence="4"/>
<dbReference type="EMBL" id="JBHTLU010000047">
    <property type="protein sequence ID" value="MFD1224650.1"/>
    <property type="molecule type" value="Genomic_DNA"/>
</dbReference>